<feature type="coiled-coil region" evidence="1">
    <location>
        <begin position="42"/>
        <end position="69"/>
    </location>
</feature>
<reference evidence="2 3" key="1">
    <citation type="submission" date="2012-04" db="EMBL/GenBank/DDBJ databases">
        <authorList>
            <person name="Harkins D.M."/>
            <person name="Madupu R."/>
            <person name="Durkin A.S."/>
            <person name="Torralba M."/>
            <person name="Methe B."/>
            <person name="Sutton G.G."/>
            <person name="Nelson K.E."/>
        </authorList>
    </citation>
    <scope>NUCLEOTIDE SEQUENCE [LARGE SCALE GENOMIC DNA]</scope>
    <source>
        <strain evidence="2 3">HK411</strain>
    </source>
</reference>
<dbReference type="Proteomes" id="UP000003345">
    <property type="component" value="Unassembled WGS sequence"/>
</dbReference>
<sequence>MKKTSDDLLIDLFSLLWKGGVAVYETFAGSSNSGKEARDNAKREFETKSAEWREARDELEKLKQERERNK</sequence>
<keyword evidence="1" id="KW-0175">Coiled coil</keyword>
<proteinExistence type="predicted"/>
<accession>I2NGI4</accession>
<name>I2NGI4_9PAST</name>
<dbReference type="PATRIC" id="fig|1095743.3.peg.1279"/>
<evidence type="ECO:0000256" key="1">
    <source>
        <dbReference type="SAM" id="Coils"/>
    </source>
</evidence>
<comment type="caution">
    <text evidence="2">The sequence shown here is derived from an EMBL/GenBank/DDBJ whole genome shotgun (WGS) entry which is preliminary data.</text>
</comment>
<gene>
    <name evidence="2" type="ORF">HMPREF1054_1334</name>
</gene>
<dbReference type="EMBL" id="AJMU01000065">
    <property type="protein sequence ID" value="EIG24945.1"/>
    <property type="molecule type" value="Genomic_DNA"/>
</dbReference>
<dbReference type="AlphaFoldDB" id="I2NGI4"/>
<dbReference type="RefSeq" id="WP_005709193.1">
    <property type="nucleotide sequence ID" value="NZ_AJMU01000065.1"/>
</dbReference>
<evidence type="ECO:0000313" key="3">
    <source>
        <dbReference type="Proteomes" id="UP000003345"/>
    </source>
</evidence>
<protein>
    <submittedName>
        <fullName evidence="2">Uncharacterized protein</fullName>
    </submittedName>
</protein>
<evidence type="ECO:0000313" key="2">
    <source>
        <dbReference type="EMBL" id="EIG24945.1"/>
    </source>
</evidence>
<organism evidence="2 3">
    <name type="scientific">Haemophilus paraphrohaemolyticus HK411</name>
    <dbReference type="NCBI Taxonomy" id="1095743"/>
    <lineage>
        <taxon>Bacteria</taxon>
        <taxon>Pseudomonadati</taxon>
        <taxon>Pseudomonadota</taxon>
        <taxon>Gammaproteobacteria</taxon>
        <taxon>Pasteurellales</taxon>
        <taxon>Pasteurellaceae</taxon>
        <taxon>Haemophilus</taxon>
    </lineage>
</organism>